<feature type="non-terminal residue" evidence="1">
    <location>
        <position position="1"/>
    </location>
</feature>
<evidence type="ECO:0000313" key="2">
    <source>
        <dbReference type="Proteomes" id="UP001469553"/>
    </source>
</evidence>
<gene>
    <name evidence="1" type="ORF">AMECASPLE_038214</name>
</gene>
<dbReference type="Proteomes" id="UP001469553">
    <property type="component" value="Unassembled WGS sequence"/>
</dbReference>
<keyword evidence="2" id="KW-1185">Reference proteome</keyword>
<protein>
    <submittedName>
        <fullName evidence="1">Uncharacterized protein</fullName>
    </submittedName>
</protein>
<proteinExistence type="predicted"/>
<comment type="caution">
    <text evidence="1">The sequence shown here is derived from an EMBL/GenBank/DDBJ whole genome shotgun (WGS) entry which is preliminary data.</text>
</comment>
<accession>A0ABV1AFD5</accession>
<evidence type="ECO:0000313" key="1">
    <source>
        <dbReference type="EMBL" id="MEQ2316991.1"/>
    </source>
</evidence>
<dbReference type="EMBL" id="JAHRIP010091549">
    <property type="protein sequence ID" value="MEQ2316991.1"/>
    <property type="molecule type" value="Genomic_DNA"/>
</dbReference>
<organism evidence="1 2">
    <name type="scientific">Ameca splendens</name>
    <dbReference type="NCBI Taxonomy" id="208324"/>
    <lineage>
        <taxon>Eukaryota</taxon>
        <taxon>Metazoa</taxon>
        <taxon>Chordata</taxon>
        <taxon>Craniata</taxon>
        <taxon>Vertebrata</taxon>
        <taxon>Euteleostomi</taxon>
        <taxon>Actinopterygii</taxon>
        <taxon>Neopterygii</taxon>
        <taxon>Teleostei</taxon>
        <taxon>Neoteleostei</taxon>
        <taxon>Acanthomorphata</taxon>
        <taxon>Ovalentaria</taxon>
        <taxon>Atherinomorphae</taxon>
        <taxon>Cyprinodontiformes</taxon>
        <taxon>Goodeidae</taxon>
        <taxon>Ameca</taxon>
    </lineage>
</organism>
<name>A0ABV1AFD5_9TELE</name>
<sequence length="99" mass="10927">AVCVSGNVSECIYKYLVGKTPTPAISNPHKMLKCSVLTQCQGGKISTMTLEKQIFLPIYLGRVFRQFPSPSLYREENCTVGNNLIQLLIIPQNGHPTST</sequence>
<reference evidence="1 2" key="1">
    <citation type="submission" date="2021-06" db="EMBL/GenBank/DDBJ databases">
        <authorList>
            <person name="Palmer J.M."/>
        </authorList>
    </citation>
    <scope>NUCLEOTIDE SEQUENCE [LARGE SCALE GENOMIC DNA]</scope>
    <source>
        <strain evidence="1 2">AS_MEX2019</strain>
        <tissue evidence="1">Muscle</tissue>
    </source>
</reference>